<keyword evidence="2" id="KW-1185">Reference proteome</keyword>
<proteinExistence type="predicted"/>
<accession>A0AAV6PXB9</accession>
<protein>
    <submittedName>
        <fullName evidence="1">Uncharacterized protein</fullName>
    </submittedName>
</protein>
<evidence type="ECO:0000313" key="1">
    <source>
        <dbReference type="EMBL" id="KAG7479536.1"/>
    </source>
</evidence>
<dbReference type="EMBL" id="JAGKHQ010000020">
    <property type="protein sequence ID" value="KAG7479536.1"/>
    <property type="molecule type" value="Genomic_DNA"/>
</dbReference>
<evidence type="ECO:0000313" key="2">
    <source>
        <dbReference type="Proteomes" id="UP000693946"/>
    </source>
</evidence>
<dbReference type="Proteomes" id="UP000693946">
    <property type="component" value="Linkage Group LG8"/>
</dbReference>
<comment type="caution">
    <text evidence="1">The sequence shown here is derived from an EMBL/GenBank/DDBJ whole genome shotgun (WGS) entry which is preliminary data.</text>
</comment>
<name>A0AAV6PXB9_SOLSE</name>
<reference evidence="1 2" key="1">
    <citation type="journal article" date="2021" name="Sci. Rep.">
        <title>Chromosome anchoring in Senegalese sole (Solea senegalensis) reveals sex-associated markers and genome rearrangements in flatfish.</title>
        <authorList>
            <person name="Guerrero-Cozar I."/>
            <person name="Gomez-Garrido J."/>
            <person name="Berbel C."/>
            <person name="Martinez-Blanch J.F."/>
            <person name="Alioto T."/>
            <person name="Claros M.G."/>
            <person name="Gagnaire P.A."/>
            <person name="Manchado M."/>
        </authorList>
    </citation>
    <scope>NUCLEOTIDE SEQUENCE [LARGE SCALE GENOMIC DNA]</scope>
    <source>
        <strain evidence="1">Sse05_10M</strain>
    </source>
</reference>
<organism evidence="1 2">
    <name type="scientific">Solea senegalensis</name>
    <name type="common">Senegalese sole</name>
    <dbReference type="NCBI Taxonomy" id="28829"/>
    <lineage>
        <taxon>Eukaryota</taxon>
        <taxon>Metazoa</taxon>
        <taxon>Chordata</taxon>
        <taxon>Craniata</taxon>
        <taxon>Vertebrata</taxon>
        <taxon>Euteleostomi</taxon>
        <taxon>Actinopterygii</taxon>
        <taxon>Neopterygii</taxon>
        <taxon>Teleostei</taxon>
        <taxon>Neoteleostei</taxon>
        <taxon>Acanthomorphata</taxon>
        <taxon>Carangaria</taxon>
        <taxon>Pleuronectiformes</taxon>
        <taxon>Pleuronectoidei</taxon>
        <taxon>Soleidae</taxon>
        <taxon>Solea</taxon>
    </lineage>
</organism>
<sequence>MQEMHAHTHTLLHSQGQRRAVTRAPGGERILLFCVFRLSVHCFSLSNSALFPPFGPKKPLCRQLTVFNTDTDARGTHLCRPREDGLLSITVLSGETMQSDISKV</sequence>
<gene>
    <name evidence="1" type="ORF">JOB18_027655</name>
</gene>
<dbReference type="AlphaFoldDB" id="A0AAV6PXB9"/>